<reference evidence="3" key="1">
    <citation type="submission" date="2017-01" db="EMBL/GenBank/DDBJ databases">
        <authorList>
            <person name="Varghese N."/>
            <person name="Submissions S."/>
        </authorList>
    </citation>
    <scope>NUCLEOTIDE SEQUENCE [LARGE SCALE GENOMIC DNA]</scope>
    <source>
        <strain evidence="3">ATCC 700103</strain>
    </source>
</reference>
<dbReference type="STRING" id="56779.SAMN05421834_10457"/>
<protein>
    <submittedName>
        <fullName evidence="2">HD-GYP domain, c-di-GMP phosphodiesterase class II (Or its inactivated variant)</fullName>
    </submittedName>
</protein>
<dbReference type="SMART" id="SM00471">
    <property type="entry name" value="HDc"/>
    <property type="match status" value="1"/>
</dbReference>
<dbReference type="OrthoDB" id="9804747at2"/>
<name>A0A1N6SJI3_9FIRM</name>
<gene>
    <name evidence="2" type="ORF">SAMN05421834_10457</name>
</gene>
<proteinExistence type="predicted"/>
<feature type="domain" description="HD-GYP" evidence="1">
    <location>
        <begin position="116"/>
        <end position="311"/>
    </location>
</feature>
<dbReference type="CDD" id="cd00077">
    <property type="entry name" value="HDc"/>
    <property type="match status" value="1"/>
</dbReference>
<organism evidence="2 3">
    <name type="scientific">Halanaerobium kushneri</name>
    <dbReference type="NCBI Taxonomy" id="56779"/>
    <lineage>
        <taxon>Bacteria</taxon>
        <taxon>Bacillati</taxon>
        <taxon>Bacillota</taxon>
        <taxon>Clostridia</taxon>
        <taxon>Halanaerobiales</taxon>
        <taxon>Halanaerobiaceae</taxon>
        <taxon>Halanaerobium</taxon>
    </lineage>
</organism>
<dbReference type="InterPro" id="IPR037522">
    <property type="entry name" value="HD_GYP_dom"/>
</dbReference>
<dbReference type="Gene3D" id="1.10.3210.10">
    <property type="entry name" value="Hypothetical protein af1432"/>
    <property type="match status" value="1"/>
</dbReference>
<evidence type="ECO:0000313" key="3">
    <source>
        <dbReference type="Proteomes" id="UP000185669"/>
    </source>
</evidence>
<evidence type="ECO:0000313" key="2">
    <source>
        <dbReference type="EMBL" id="SIQ41106.1"/>
    </source>
</evidence>
<dbReference type="PANTHER" id="PTHR43155:SF2">
    <property type="entry name" value="CYCLIC DI-GMP PHOSPHODIESTERASE PA4108"/>
    <property type="match status" value="1"/>
</dbReference>
<dbReference type="PROSITE" id="PS51832">
    <property type="entry name" value="HD_GYP"/>
    <property type="match status" value="1"/>
</dbReference>
<dbReference type="RefSeq" id="WP_076544087.1">
    <property type="nucleotide sequence ID" value="NZ_FTNC01000004.1"/>
</dbReference>
<dbReference type="InterPro" id="IPR003607">
    <property type="entry name" value="HD/PDEase_dom"/>
</dbReference>
<dbReference type="PANTHER" id="PTHR43155">
    <property type="entry name" value="CYCLIC DI-GMP PHOSPHODIESTERASE PA4108-RELATED"/>
    <property type="match status" value="1"/>
</dbReference>
<accession>A0A1N6SJI3</accession>
<keyword evidence="3" id="KW-1185">Reference proteome</keyword>
<dbReference type="Pfam" id="PF13487">
    <property type="entry name" value="HD_5"/>
    <property type="match status" value="1"/>
</dbReference>
<dbReference type="EMBL" id="FTNC01000004">
    <property type="protein sequence ID" value="SIQ41106.1"/>
    <property type="molecule type" value="Genomic_DNA"/>
</dbReference>
<dbReference type="SUPFAM" id="SSF109604">
    <property type="entry name" value="HD-domain/PDEase-like"/>
    <property type="match status" value="1"/>
</dbReference>
<sequence length="368" mass="41936">MKGGINISAAKNSTFKIIDLETGMITDEEVRSEFGGVLIPPGTRLNRKLIDQLKETDITEIQIKTAAAIEAEKGKKIVAREKYEQNLEDFSEAYKKAYYMKKVDFRTVRSLTEEAVEISEYLGLEDILKITRDIDRYTYSHSLHVGILANKFGNWLHLKENRIYNLTTAALLHDIGKSRIKKEIITRPDSLTDEEYEEVKKHSEYGYRLLKKSGRFSKSIMAGVLTHHECYHGGGYPLGLSGEDIPLFGRIIAICDTFDALTTDRPYQNSVSPFTAVKIMEKDFDSFDHSLKMLFVEKIPYSLIGDRVILSNGKLAKVVFINPVHPEAPIVKIGDDYLDLNSQSELYIEKLVKNMEQAEKIKEEIEQN</sequence>
<dbReference type="AlphaFoldDB" id="A0A1N6SJI3"/>
<evidence type="ECO:0000259" key="1">
    <source>
        <dbReference type="PROSITE" id="PS51832"/>
    </source>
</evidence>
<dbReference type="Proteomes" id="UP000185669">
    <property type="component" value="Unassembled WGS sequence"/>
</dbReference>